<proteinExistence type="predicted"/>
<dbReference type="GO" id="GO:0005938">
    <property type="term" value="C:cell cortex"/>
    <property type="evidence" value="ECO:0007669"/>
    <property type="project" value="TreeGrafter"/>
</dbReference>
<dbReference type="GO" id="GO:0046580">
    <property type="term" value="P:negative regulation of Ras protein signal transduction"/>
    <property type="evidence" value="ECO:0007669"/>
    <property type="project" value="TreeGrafter"/>
</dbReference>
<dbReference type="PANTHER" id="PTHR14149">
    <property type="entry name" value="RAS GTPASE-ACTIVATING PROTEIN WITH IQ MOTIF"/>
    <property type="match status" value="1"/>
</dbReference>
<protein>
    <submittedName>
        <fullName evidence="1">Uncharacterized protein</fullName>
    </submittedName>
</protein>
<dbReference type="GO" id="GO:0005096">
    <property type="term" value="F:GTPase activator activity"/>
    <property type="evidence" value="ECO:0007669"/>
    <property type="project" value="TreeGrafter"/>
</dbReference>
<dbReference type="AlphaFoldDB" id="A0AAV0B600"/>
<evidence type="ECO:0000313" key="2">
    <source>
        <dbReference type="Proteomes" id="UP001153365"/>
    </source>
</evidence>
<dbReference type="Proteomes" id="UP001153365">
    <property type="component" value="Unassembled WGS sequence"/>
</dbReference>
<name>A0AAV0B600_PHAPC</name>
<organism evidence="1 2">
    <name type="scientific">Phakopsora pachyrhizi</name>
    <name type="common">Asian soybean rust disease fungus</name>
    <dbReference type="NCBI Taxonomy" id="170000"/>
    <lineage>
        <taxon>Eukaryota</taxon>
        <taxon>Fungi</taxon>
        <taxon>Dikarya</taxon>
        <taxon>Basidiomycota</taxon>
        <taxon>Pucciniomycotina</taxon>
        <taxon>Pucciniomycetes</taxon>
        <taxon>Pucciniales</taxon>
        <taxon>Phakopsoraceae</taxon>
        <taxon>Phakopsora</taxon>
    </lineage>
</organism>
<accession>A0AAV0B600</accession>
<keyword evidence="2" id="KW-1185">Reference proteome</keyword>
<comment type="caution">
    <text evidence="1">The sequence shown here is derived from an EMBL/GenBank/DDBJ whole genome shotgun (WGS) entry which is preliminary data.</text>
</comment>
<sequence>MLSRTGNQKGKIIEGGVGVVTVNGKEKKLPKSQSLGLYKFSHAQFEKDGVIVDTNVPDNWRSNIYFQIVLPSLGTFIIALHYKGREKAILEMDLKINDLLDKQKENVVSLDLEYVQLLVSKTLTLLNKVLSSFFFL</sequence>
<gene>
    <name evidence="1" type="ORF">PPACK8108_LOCUS13553</name>
</gene>
<dbReference type="SUPFAM" id="SSF143885">
    <property type="entry name" value="RGC domain-like"/>
    <property type="match status" value="1"/>
</dbReference>
<reference evidence="1" key="1">
    <citation type="submission" date="2022-06" db="EMBL/GenBank/DDBJ databases">
        <authorList>
            <consortium name="SYNGENTA / RWTH Aachen University"/>
        </authorList>
    </citation>
    <scope>NUCLEOTIDE SEQUENCE</scope>
</reference>
<dbReference type="PANTHER" id="PTHR14149:SF17">
    <property type="entry name" value="GTPASE-ACTIVATING PROTEIN"/>
    <property type="match status" value="1"/>
</dbReference>
<evidence type="ECO:0000313" key="1">
    <source>
        <dbReference type="EMBL" id="CAH7681012.1"/>
    </source>
</evidence>
<dbReference type="EMBL" id="CALTRL010003371">
    <property type="protein sequence ID" value="CAH7681012.1"/>
    <property type="molecule type" value="Genomic_DNA"/>
</dbReference>